<reference evidence="10 11" key="1">
    <citation type="submission" date="2024-02" db="EMBL/GenBank/DDBJ databases">
        <title>A novel Gemmatimonadota bacterium.</title>
        <authorList>
            <person name="Du Z.-J."/>
            <person name="Ye Y.-Q."/>
        </authorList>
    </citation>
    <scope>NUCLEOTIDE SEQUENCE [LARGE SCALE GENOMIC DNA]</scope>
    <source>
        <strain evidence="10 11">DH-20</strain>
    </source>
</reference>
<sequence>MTPRALDPQALRAEFPALDQAVHGHPLVYLDNAATTQKPLAVLAALDHYYRRDNANVHRGIHELSRRATDAYEGARETVANWIGAGSPSELIWTRGTTEALNLVAWAWGSAEVGEGDEILLSVQDHHSNLVPWQLLAQRTGARLRYIEIDDEGRWILDDLDELVGERTRIVAVSHVSNALGTVNPVADLVAAVKQRSTARVVIDGAQAVPHLPVDVRALGCDFYAFSGHKMCGPTGIGGLWGRPEVLEAMPPFQGGGEMIDEVRRDGSSWASVPHKFEAGTPNIAGAIGMAAAVEWLGGFEPGAVLAHEQALSAYTMERLGEMGGVRVYGPADPAERSGVVSFDMEGTHPHDISTILDTRGVAIRAGHHCAQLVMRRYDTAATARASFYLYNTRDDVDRLIEGLAAVRDIFG</sequence>
<keyword evidence="4 8" id="KW-0808">Transferase</keyword>
<dbReference type="Pfam" id="PF00266">
    <property type="entry name" value="Aminotran_5"/>
    <property type="match status" value="1"/>
</dbReference>
<keyword evidence="11" id="KW-1185">Reference proteome</keyword>
<dbReference type="EC" id="2.8.1.7" evidence="3 8"/>
<dbReference type="EMBL" id="JBBHLI010000001">
    <property type="protein sequence ID" value="MEK9499704.1"/>
    <property type="molecule type" value="Genomic_DNA"/>
</dbReference>
<dbReference type="InterPro" id="IPR015421">
    <property type="entry name" value="PyrdxlP-dep_Trfase_major"/>
</dbReference>
<evidence type="ECO:0000256" key="1">
    <source>
        <dbReference type="ARBA" id="ARBA00001933"/>
    </source>
</evidence>
<dbReference type="Proteomes" id="UP001484239">
    <property type="component" value="Unassembled WGS sequence"/>
</dbReference>
<proteinExistence type="inferred from homology"/>
<evidence type="ECO:0000256" key="8">
    <source>
        <dbReference type="RuleBase" id="RU004506"/>
    </source>
</evidence>
<evidence type="ECO:0000256" key="2">
    <source>
        <dbReference type="ARBA" id="ARBA00010447"/>
    </source>
</evidence>
<dbReference type="InterPro" id="IPR020578">
    <property type="entry name" value="Aminotrans_V_PyrdxlP_BS"/>
</dbReference>
<feature type="domain" description="Aminotransferase class V" evidence="9">
    <location>
        <begin position="28"/>
        <end position="400"/>
    </location>
</feature>
<evidence type="ECO:0000256" key="4">
    <source>
        <dbReference type="ARBA" id="ARBA00022679"/>
    </source>
</evidence>
<dbReference type="Gene3D" id="3.90.1150.10">
    <property type="entry name" value="Aspartate Aminotransferase, domain 1"/>
    <property type="match status" value="1"/>
</dbReference>
<organism evidence="10 11">
    <name type="scientific">Gaopeijia maritima</name>
    <dbReference type="NCBI Taxonomy" id="3119007"/>
    <lineage>
        <taxon>Bacteria</taxon>
        <taxon>Pseudomonadati</taxon>
        <taxon>Gemmatimonadota</taxon>
        <taxon>Longimicrobiia</taxon>
        <taxon>Gaopeijiales</taxon>
        <taxon>Gaopeijiaceae</taxon>
        <taxon>Gaopeijia</taxon>
    </lineage>
</organism>
<dbReference type="InterPro" id="IPR000192">
    <property type="entry name" value="Aminotrans_V_dom"/>
</dbReference>
<dbReference type="SUPFAM" id="SSF53383">
    <property type="entry name" value="PLP-dependent transferases"/>
    <property type="match status" value="1"/>
</dbReference>
<evidence type="ECO:0000313" key="10">
    <source>
        <dbReference type="EMBL" id="MEK9499704.1"/>
    </source>
</evidence>
<name>A0ABU9E4T5_9BACT</name>
<evidence type="ECO:0000256" key="5">
    <source>
        <dbReference type="ARBA" id="ARBA00022898"/>
    </source>
</evidence>
<comment type="caution">
    <text evidence="10">The sequence shown here is derived from an EMBL/GenBank/DDBJ whole genome shotgun (WGS) entry which is preliminary data.</text>
</comment>
<dbReference type="GO" id="GO:0031071">
    <property type="term" value="F:cysteine desulfurase activity"/>
    <property type="evidence" value="ECO:0007669"/>
    <property type="project" value="UniProtKB-EC"/>
</dbReference>
<dbReference type="InterPro" id="IPR015424">
    <property type="entry name" value="PyrdxlP-dep_Trfase"/>
</dbReference>
<dbReference type="PANTHER" id="PTHR43586">
    <property type="entry name" value="CYSTEINE DESULFURASE"/>
    <property type="match status" value="1"/>
</dbReference>
<keyword evidence="5 8" id="KW-0663">Pyridoxal phosphate</keyword>
<evidence type="ECO:0000256" key="3">
    <source>
        <dbReference type="ARBA" id="ARBA00012239"/>
    </source>
</evidence>
<comment type="cofactor">
    <cofactor evidence="1 7">
        <name>pyridoxal 5'-phosphate</name>
        <dbReference type="ChEBI" id="CHEBI:597326"/>
    </cofactor>
</comment>
<dbReference type="PROSITE" id="PS00595">
    <property type="entry name" value="AA_TRANSFER_CLASS_5"/>
    <property type="match status" value="1"/>
</dbReference>
<comment type="catalytic activity">
    <reaction evidence="6 8">
        <text>(sulfur carrier)-H + L-cysteine = (sulfur carrier)-SH + L-alanine</text>
        <dbReference type="Rhea" id="RHEA:43892"/>
        <dbReference type="Rhea" id="RHEA-COMP:14737"/>
        <dbReference type="Rhea" id="RHEA-COMP:14739"/>
        <dbReference type="ChEBI" id="CHEBI:29917"/>
        <dbReference type="ChEBI" id="CHEBI:35235"/>
        <dbReference type="ChEBI" id="CHEBI:57972"/>
        <dbReference type="ChEBI" id="CHEBI:64428"/>
        <dbReference type="EC" id="2.8.1.7"/>
    </reaction>
</comment>
<dbReference type="RefSeq" id="WP_405278307.1">
    <property type="nucleotide sequence ID" value="NZ_JBBHLI010000001.1"/>
</dbReference>
<comment type="similarity">
    <text evidence="2 8">Belongs to the class-V pyridoxal-phosphate-dependent aminotransferase family. Csd subfamily.</text>
</comment>
<dbReference type="CDD" id="cd06453">
    <property type="entry name" value="SufS_like"/>
    <property type="match status" value="1"/>
</dbReference>
<evidence type="ECO:0000313" key="11">
    <source>
        <dbReference type="Proteomes" id="UP001484239"/>
    </source>
</evidence>
<dbReference type="InterPro" id="IPR010970">
    <property type="entry name" value="Cys_dSase_SufS"/>
</dbReference>
<gene>
    <name evidence="10" type="ORF">WI372_01755</name>
</gene>
<evidence type="ECO:0000259" key="9">
    <source>
        <dbReference type="Pfam" id="PF00266"/>
    </source>
</evidence>
<dbReference type="PANTHER" id="PTHR43586:SF8">
    <property type="entry name" value="CYSTEINE DESULFURASE 1, CHLOROPLASTIC"/>
    <property type="match status" value="1"/>
</dbReference>
<accession>A0ABU9E4T5</accession>
<protein>
    <recommendedName>
        <fullName evidence="3 8">Cysteine desulfurase</fullName>
        <ecNumber evidence="3 8">2.8.1.7</ecNumber>
    </recommendedName>
</protein>
<evidence type="ECO:0000256" key="7">
    <source>
        <dbReference type="RuleBase" id="RU004504"/>
    </source>
</evidence>
<comment type="function">
    <text evidence="8">Catalyzes the removal of elemental sulfur and selenium atoms from L-cysteine, L-cystine, L-selenocysteine, and L-selenocystine to produce L-alanine.</text>
</comment>
<evidence type="ECO:0000256" key="6">
    <source>
        <dbReference type="ARBA" id="ARBA00050776"/>
    </source>
</evidence>
<dbReference type="InterPro" id="IPR015422">
    <property type="entry name" value="PyrdxlP-dep_Trfase_small"/>
</dbReference>
<dbReference type="NCBIfam" id="TIGR01979">
    <property type="entry name" value="sufS"/>
    <property type="match status" value="1"/>
</dbReference>
<dbReference type="Gene3D" id="3.40.640.10">
    <property type="entry name" value="Type I PLP-dependent aspartate aminotransferase-like (Major domain)"/>
    <property type="match status" value="1"/>
</dbReference>